<evidence type="ECO:0000256" key="1">
    <source>
        <dbReference type="SAM" id="MobiDB-lite"/>
    </source>
</evidence>
<feature type="non-terminal residue" evidence="3">
    <location>
        <position position="1"/>
    </location>
</feature>
<feature type="domain" description="AMP-dependent synthetase/ligase" evidence="2">
    <location>
        <begin position="176"/>
        <end position="345"/>
    </location>
</feature>
<dbReference type="EMBL" id="JAAGMN010000012">
    <property type="protein sequence ID" value="NEE04957.1"/>
    <property type="molecule type" value="Genomic_DNA"/>
</dbReference>
<evidence type="ECO:0000313" key="3">
    <source>
        <dbReference type="EMBL" id="NEE04957.1"/>
    </source>
</evidence>
<dbReference type="GO" id="GO:0005737">
    <property type="term" value="C:cytoplasm"/>
    <property type="evidence" value="ECO:0007669"/>
    <property type="project" value="TreeGrafter"/>
</dbReference>
<dbReference type="GO" id="GO:0044550">
    <property type="term" value="P:secondary metabolite biosynthetic process"/>
    <property type="evidence" value="ECO:0007669"/>
    <property type="project" value="TreeGrafter"/>
</dbReference>
<feature type="region of interest" description="Disordered" evidence="1">
    <location>
        <begin position="1"/>
        <end position="22"/>
    </location>
</feature>
<dbReference type="PANTHER" id="PTHR45527:SF1">
    <property type="entry name" value="FATTY ACID SYNTHASE"/>
    <property type="match status" value="1"/>
</dbReference>
<accession>A0A6G3WHN8</accession>
<reference evidence="3" key="1">
    <citation type="submission" date="2020-01" db="EMBL/GenBank/DDBJ databases">
        <title>Insect and environment-associated Actinomycetes.</title>
        <authorList>
            <person name="Currrie C."/>
            <person name="Chevrette M."/>
            <person name="Carlson C."/>
            <person name="Stubbendieck R."/>
            <person name="Wendt-Pienkowski E."/>
        </authorList>
    </citation>
    <scope>NUCLEOTIDE SEQUENCE</scope>
    <source>
        <strain evidence="3">SID7499</strain>
    </source>
</reference>
<dbReference type="InterPro" id="IPR042099">
    <property type="entry name" value="ANL_N_sf"/>
</dbReference>
<dbReference type="SUPFAM" id="SSF56801">
    <property type="entry name" value="Acetyl-CoA synthetase-like"/>
    <property type="match status" value="1"/>
</dbReference>
<dbReference type="Gene3D" id="3.40.50.12780">
    <property type="entry name" value="N-terminal domain of ligase-like"/>
    <property type="match status" value="1"/>
</dbReference>
<feature type="domain" description="AMP-dependent synthetase/ligase" evidence="2">
    <location>
        <begin position="73"/>
        <end position="157"/>
    </location>
</feature>
<dbReference type="GO" id="GO:0043041">
    <property type="term" value="P:amino acid activation for nonribosomal peptide biosynthetic process"/>
    <property type="evidence" value="ECO:0007669"/>
    <property type="project" value="TreeGrafter"/>
</dbReference>
<organism evidence="3">
    <name type="scientific">Streptomyces sp. SID7499</name>
    <dbReference type="NCBI Taxonomy" id="2706086"/>
    <lineage>
        <taxon>Bacteria</taxon>
        <taxon>Bacillati</taxon>
        <taxon>Actinomycetota</taxon>
        <taxon>Actinomycetes</taxon>
        <taxon>Kitasatosporales</taxon>
        <taxon>Streptomycetaceae</taxon>
        <taxon>Streptomyces</taxon>
    </lineage>
</organism>
<dbReference type="PANTHER" id="PTHR45527">
    <property type="entry name" value="NONRIBOSOMAL PEPTIDE SYNTHETASE"/>
    <property type="match status" value="1"/>
</dbReference>
<sequence>RGSAAGLRLEMDGNPAGHSASGLRRHGDLLLRLVDEAVREPDRPLGRIPLADRPVRRPSPVRRPAPDVVELIRARAADRPGATAVEQDRHCLTYAELLARADLLADGLRRRGAGPGRLVGVRLPRSPDAIVAVLAVLISGAGYVPLSPDAPDAYVEHLPRITVEDGLLLSGHADDAPPERSARGTDIAYVIHTSGSTGRPNGVMVPRAALAGFAGAAVERYGVTGNDRVLQFSSLQFDASVEEIFVALCSGAALVLRTAGMNESLDEFRRATARFGITVLDLPTAFWHELVAAGGRLPGSVHTVIIGGEGALPSRVAQWARLAPGIRLINTYGPTEATVVATAADLHPSASGRP</sequence>
<comment type="caution">
    <text evidence="3">The sequence shown here is derived from an EMBL/GenBank/DDBJ whole genome shotgun (WGS) entry which is preliminary data.</text>
</comment>
<dbReference type="InterPro" id="IPR000873">
    <property type="entry name" value="AMP-dep_synth/lig_dom"/>
</dbReference>
<proteinExistence type="predicted"/>
<evidence type="ECO:0000259" key="2">
    <source>
        <dbReference type="Pfam" id="PF00501"/>
    </source>
</evidence>
<dbReference type="AlphaFoldDB" id="A0A6G3WHN8"/>
<name>A0A6G3WHN8_9ACTN</name>
<protein>
    <submittedName>
        <fullName evidence="3">Amino acid adenylation domain-containing protein</fullName>
    </submittedName>
</protein>
<gene>
    <name evidence="3" type="ORF">G3M58_00740</name>
</gene>
<dbReference type="GO" id="GO:0031177">
    <property type="term" value="F:phosphopantetheine binding"/>
    <property type="evidence" value="ECO:0007669"/>
    <property type="project" value="TreeGrafter"/>
</dbReference>
<dbReference type="Pfam" id="PF00501">
    <property type="entry name" value="AMP-binding"/>
    <property type="match status" value="2"/>
</dbReference>